<feature type="domain" description="Chromo" evidence="7">
    <location>
        <begin position="31"/>
        <end position="79"/>
    </location>
</feature>
<feature type="compositionally biased region" description="Basic and acidic residues" evidence="6">
    <location>
        <begin position="261"/>
        <end position="275"/>
    </location>
</feature>
<accession>A0ABM1EZ02</accession>
<gene>
    <name evidence="9" type="primary">LOC106817280</name>
</gene>
<feature type="compositionally biased region" description="Basic residues" evidence="6">
    <location>
        <begin position="391"/>
        <end position="403"/>
    </location>
</feature>
<dbReference type="PANTHER" id="PTHR24166">
    <property type="entry name" value="ROLLING PEBBLES, ISOFORM B"/>
    <property type="match status" value="1"/>
</dbReference>
<evidence type="ECO:0000256" key="2">
    <source>
        <dbReference type="ARBA" id="ARBA00022737"/>
    </source>
</evidence>
<evidence type="ECO:0000256" key="1">
    <source>
        <dbReference type="ARBA" id="ARBA00004123"/>
    </source>
</evidence>
<feature type="compositionally biased region" description="Basic and acidic residues" evidence="6">
    <location>
        <begin position="361"/>
        <end position="390"/>
    </location>
</feature>
<keyword evidence="8" id="KW-1185">Reference proteome</keyword>
<sequence length="783" mass="86559">MEARGHMEARGRGHMEARGRGNGFRGNVFVRRTKTLYKVRWLNYQANCDTWEPYDNLLSCKDLVHDYLTERKRLKEEKMKREREQRDQQPTVSGEPQVKDTFWNDLEAGKINVFESDLYTKVKGRCKKPASYNEDSIFSTIFSSPEKQRERKGSDEVEGQGKRKGSRSDEVEGQGKKKRSDEVEGQGKSKRSRSDEVEGQGKKKGSRSDEVEGQGKSKGSRSDEVEGRKKQQKQRRRSHEETEAAAAAAASNDLTCGGAGDKSKYARAVQREPARRACPLEIVLDLRRPLQRRQQPARRRHQSPRHDARRGAGATYLGWTPVPSPSPTGNSPECDDVFTLDGRRWESAPHAIDGATGSISRDGDRKDETEGATSREDDLRAKHKSRSSEKRGRRQKSRSKKHKSSSELGREGASTAKDNSVDVSRDKHKHVSARKDKSADVAMHVHKHKAISQRPEKHKGISKHKDKRKDVAAHDEKHKCISARADEQKSSSPIGETRCHVPSTDAGATCDSNVSAVGRHDDDDSGGGRKETQLSSLLDKAAGTGKEAGFELDLETEEANRTWTEQVNGSDTDDEADRRIGSGEFRQAVKDGDYRTVRRAARYSELELAGSDASGMSLLMVTAISAPPVGVSGHVAVAAVLLTAGAHANTKSLNGETALLKACRKGHRHVVRLLADHGADFGETSTTGHSALQLACMYGHHGCASLVEGHRERIKRVFEAQVGPTLNNTAVLLQQLFPVRCVSLDERSEISIAFDYRLPDDVPPPGIGSLLFIAHAAVLPHRR</sequence>
<evidence type="ECO:0000313" key="8">
    <source>
        <dbReference type="Proteomes" id="UP000695022"/>
    </source>
</evidence>
<dbReference type="InterPro" id="IPR036770">
    <property type="entry name" value="Ankyrin_rpt-contain_sf"/>
</dbReference>
<proteinExistence type="predicted"/>
<reference evidence="9" key="1">
    <citation type="submission" date="2025-08" db="UniProtKB">
        <authorList>
            <consortium name="RefSeq"/>
        </authorList>
    </citation>
    <scope>IDENTIFICATION</scope>
</reference>
<dbReference type="Pfam" id="PF00385">
    <property type="entry name" value="Chromo"/>
    <property type="match status" value="1"/>
</dbReference>
<dbReference type="Pfam" id="PF12796">
    <property type="entry name" value="Ank_2"/>
    <property type="match status" value="1"/>
</dbReference>
<evidence type="ECO:0000313" key="9">
    <source>
        <dbReference type="RefSeq" id="XP_014677423.1"/>
    </source>
</evidence>
<evidence type="ECO:0000259" key="7">
    <source>
        <dbReference type="PROSITE" id="PS50013"/>
    </source>
</evidence>
<feature type="compositionally biased region" description="Basic and acidic residues" evidence="6">
    <location>
        <begin position="146"/>
        <end position="229"/>
    </location>
</feature>
<comment type="subcellular location">
    <subcellularLocation>
        <location evidence="1">Nucleus</location>
    </subcellularLocation>
</comment>
<keyword evidence="3 5" id="KW-0040">ANK repeat</keyword>
<dbReference type="InterPro" id="IPR000953">
    <property type="entry name" value="Chromo/chromo_shadow_dom"/>
</dbReference>
<dbReference type="PROSITE" id="PS00598">
    <property type="entry name" value="CHROMO_1"/>
    <property type="match status" value="1"/>
</dbReference>
<dbReference type="PROSITE" id="PS50013">
    <property type="entry name" value="CHROMO_2"/>
    <property type="match status" value="1"/>
</dbReference>
<dbReference type="SMART" id="SM00248">
    <property type="entry name" value="ANK"/>
    <property type="match status" value="3"/>
</dbReference>
<dbReference type="PROSITE" id="PS50088">
    <property type="entry name" value="ANK_REPEAT"/>
    <property type="match status" value="1"/>
</dbReference>
<dbReference type="InterPro" id="IPR016197">
    <property type="entry name" value="Chromo-like_dom_sf"/>
</dbReference>
<evidence type="ECO:0000256" key="4">
    <source>
        <dbReference type="ARBA" id="ARBA00023242"/>
    </source>
</evidence>
<feature type="compositionally biased region" description="Basic residues" evidence="6">
    <location>
        <begin position="444"/>
        <end position="453"/>
    </location>
</feature>
<dbReference type="RefSeq" id="XP_014677423.1">
    <property type="nucleotide sequence ID" value="XM_014821937.1"/>
</dbReference>
<dbReference type="SUPFAM" id="SSF48403">
    <property type="entry name" value="Ankyrin repeat"/>
    <property type="match status" value="1"/>
</dbReference>
<feature type="repeat" description="ANK" evidence="5">
    <location>
        <begin position="654"/>
        <end position="686"/>
    </location>
</feature>
<dbReference type="CDD" id="cd00024">
    <property type="entry name" value="CD_CSD"/>
    <property type="match status" value="1"/>
</dbReference>
<dbReference type="Gene3D" id="1.25.40.20">
    <property type="entry name" value="Ankyrin repeat-containing domain"/>
    <property type="match status" value="1"/>
</dbReference>
<feature type="region of interest" description="Disordered" evidence="6">
    <location>
        <begin position="77"/>
        <end position="100"/>
    </location>
</feature>
<dbReference type="InterPro" id="IPR023779">
    <property type="entry name" value="Chromodomain_CS"/>
</dbReference>
<evidence type="ECO:0000256" key="5">
    <source>
        <dbReference type="PROSITE-ProRule" id="PRU00023"/>
    </source>
</evidence>
<dbReference type="InterPro" id="IPR023780">
    <property type="entry name" value="Chromo_domain"/>
</dbReference>
<dbReference type="InterPro" id="IPR050889">
    <property type="entry name" value="Dendritic_Spine_Reg/Scaffold"/>
</dbReference>
<keyword evidence="4" id="KW-0539">Nucleus</keyword>
<feature type="region of interest" description="Disordered" evidence="6">
    <location>
        <begin position="139"/>
        <end position="537"/>
    </location>
</feature>
<evidence type="ECO:0000256" key="6">
    <source>
        <dbReference type="SAM" id="MobiDB-lite"/>
    </source>
</evidence>
<feature type="compositionally biased region" description="Basic and acidic residues" evidence="6">
    <location>
        <begin position="77"/>
        <end position="87"/>
    </location>
</feature>
<feature type="compositionally biased region" description="Basic and acidic residues" evidence="6">
    <location>
        <begin position="518"/>
        <end position="532"/>
    </location>
</feature>
<dbReference type="Gene3D" id="2.40.50.40">
    <property type="match status" value="1"/>
</dbReference>
<dbReference type="InterPro" id="IPR002110">
    <property type="entry name" value="Ankyrin_rpt"/>
</dbReference>
<dbReference type="Proteomes" id="UP000695022">
    <property type="component" value="Unplaced"/>
</dbReference>
<dbReference type="SUPFAM" id="SSF54160">
    <property type="entry name" value="Chromo domain-like"/>
    <property type="match status" value="1"/>
</dbReference>
<feature type="compositionally biased region" description="Basic and acidic residues" evidence="6">
    <location>
        <begin position="468"/>
        <end position="489"/>
    </location>
</feature>
<protein>
    <submittedName>
        <fullName evidence="9">M-phase phosphoprotein 8-like</fullName>
    </submittedName>
</protein>
<dbReference type="PANTHER" id="PTHR24166:SF47">
    <property type="entry name" value="M-PHASE PHOSPHOPROTEIN 8"/>
    <property type="match status" value="1"/>
</dbReference>
<evidence type="ECO:0000256" key="3">
    <source>
        <dbReference type="ARBA" id="ARBA00023043"/>
    </source>
</evidence>
<dbReference type="PROSITE" id="PS50297">
    <property type="entry name" value="ANK_REP_REGION"/>
    <property type="match status" value="1"/>
</dbReference>
<dbReference type="GeneID" id="106817280"/>
<name>A0ABM1EZ02_PRICU</name>
<keyword evidence="2" id="KW-0677">Repeat</keyword>
<feature type="compositionally biased region" description="Basic residues" evidence="6">
    <location>
        <begin position="289"/>
        <end position="303"/>
    </location>
</feature>
<organism evidence="8 9">
    <name type="scientific">Priapulus caudatus</name>
    <name type="common">Priapulid worm</name>
    <dbReference type="NCBI Taxonomy" id="37621"/>
    <lineage>
        <taxon>Eukaryota</taxon>
        <taxon>Metazoa</taxon>
        <taxon>Ecdysozoa</taxon>
        <taxon>Scalidophora</taxon>
        <taxon>Priapulida</taxon>
        <taxon>Priapulimorpha</taxon>
        <taxon>Priapulimorphida</taxon>
        <taxon>Priapulidae</taxon>
        <taxon>Priapulus</taxon>
    </lineage>
</organism>